<feature type="transmembrane region" description="Helical" evidence="1">
    <location>
        <begin position="12"/>
        <end position="36"/>
    </location>
</feature>
<accession>A0A2M7GAI2</accession>
<reference evidence="2 3" key="1">
    <citation type="submission" date="2017-09" db="EMBL/GenBank/DDBJ databases">
        <title>Depth-based differentiation of microbial function through sediment-hosted aquifers and enrichment of novel symbionts in the deep terrestrial subsurface.</title>
        <authorList>
            <person name="Probst A.J."/>
            <person name="Ladd B."/>
            <person name="Jarett J.K."/>
            <person name="Geller-Mcgrath D.E."/>
            <person name="Sieber C.M."/>
            <person name="Emerson J.B."/>
            <person name="Anantharaman K."/>
            <person name="Thomas B.C."/>
            <person name="Malmstrom R."/>
            <person name="Stieglmeier M."/>
            <person name="Klingl A."/>
            <person name="Woyke T."/>
            <person name="Ryan C.M."/>
            <person name="Banfield J.F."/>
        </authorList>
    </citation>
    <scope>NUCLEOTIDE SEQUENCE [LARGE SCALE GENOMIC DNA]</scope>
    <source>
        <strain evidence="2">CG17_big_fil_post_rev_8_21_14_2_50_48_46</strain>
    </source>
</reference>
<feature type="transmembrane region" description="Helical" evidence="1">
    <location>
        <begin position="48"/>
        <end position="68"/>
    </location>
</feature>
<evidence type="ECO:0000256" key="1">
    <source>
        <dbReference type="SAM" id="Phobius"/>
    </source>
</evidence>
<keyword evidence="1" id="KW-0812">Transmembrane</keyword>
<dbReference type="AlphaFoldDB" id="A0A2M7GAI2"/>
<proteinExistence type="predicted"/>
<comment type="caution">
    <text evidence="2">The sequence shown here is derived from an EMBL/GenBank/DDBJ whole genome shotgun (WGS) entry which is preliminary data.</text>
</comment>
<dbReference type="EMBL" id="PFFQ01000005">
    <property type="protein sequence ID" value="PIW19157.1"/>
    <property type="molecule type" value="Genomic_DNA"/>
</dbReference>
<keyword evidence="1" id="KW-0472">Membrane</keyword>
<gene>
    <name evidence="2" type="ORF">COW36_01730</name>
</gene>
<sequence>MAKPKQTLSRWLGALWGVAALAGIILQALLKLWPIVGGSFYNPPTPAQMIFCIGWILFMAYFEGYRGFQKSFAPRYAARALHLKQSGNFQDLLAAPFFCMGFYAASKRTRIVAWALTGGISLLVLLVRELPLPWRGLVDLGVIVGLTWGLVSVFYNVWIALILNRYPADPDLKKETNPASA</sequence>
<feature type="transmembrane region" description="Helical" evidence="1">
    <location>
        <begin position="111"/>
        <end position="128"/>
    </location>
</feature>
<feature type="transmembrane region" description="Helical" evidence="1">
    <location>
        <begin position="140"/>
        <end position="163"/>
    </location>
</feature>
<protein>
    <submittedName>
        <fullName evidence="2">Uncharacterized protein</fullName>
    </submittedName>
</protein>
<name>A0A2M7GAI2_9BACT</name>
<organism evidence="2 3">
    <name type="scientific">bacterium (Candidatus Blackallbacteria) CG17_big_fil_post_rev_8_21_14_2_50_48_46</name>
    <dbReference type="NCBI Taxonomy" id="2014261"/>
    <lineage>
        <taxon>Bacteria</taxon>
        <taxon>Candidatus Blackallbacteria</taxon>
    </lineage>
</organism>
<evidence type="ECO:0000313" key="2">
    <source>
        <dbReference type="EMBL" id="PIW19157.1"/>
    </source>
</evidence>
<evidence type="ECO:0000313" key="3">
    <source>
        <dbReference type="Proteomes" id="UP000231019"/>
    </source>
</evidence>
<dbReference type="Proteomes" id="UP000231019">
    <property type="component" value="Unassembled WGS sequence"/>
</dbReference>
<keyword evidence="1" id="KW-1133">Transmembrane helix</keyword>